<dbReference type="InterPro" id="IPR001539">
    <property type="entry name" value="Peptidase_U32"/>
</dbReference>
<dbReference type="InterPro" id="IPR051454">
    <property type="entry name" value="RNA/ubiquinone_mod_enzymes"/>
</dbReference>
<dbReference type="PANTHER" id="PTHR30217:SF10">
    <property type="entry name" value="23S RRNA 5-HYDROXYCYTIDINE C2501 SYNTHASE"/>
    <property type="match status" value="1"/>
</dbReference>
<evidence type="ECO:0000313" key="1">
    <source>
        <dbReference type="EMBL" id="GGI83835.1"/>
    </source>
</evidence>
<sequence>MNKEIELLAPGGDVDAIKAAILAGADAVYFGLDQFNARNRAVNVRFEELCPLLSLAHQHHCKLFLTLNIVIIETEIPALFRLLNRIAKTDVDGVIVQDIGLLYVLQQYFPALEVHASTQMTTHNIGQIKFLHALGASRSNLSRELALDEIKELTDFSHKLNMGTEVFVHGSNCISFSGLCYFSSVHGGQSGNRGRCSQPCRDAYVPTKMEKHFPLNMKDNSAYFQMADLIGAGVDSLKVEGRIKKPHYVYSVVNTWRKQLDRFAQGETLLDESADLYRVFNRDFTHGYLSSDINKQMYIDNPRDHANSHFIERNGATTEMQVNRIKQRLYDEKTEILELLENKTANWVLKKIPLKFKLICSDERQLSIQVISSEKQFELPINYGSASAQSTLCLSSLEKRLQSFNTDKYQLLDIEYKGDFTGVSLSYKNITTLKQAIAQRLDSKALVQEDVTPPKIAIKNTKATTPVHPGKTATSMKLRPRLSVLLNSAKDINKSQGADLCYFQIPESIGEQFASLVQLLNDNPSLIPWFPPVLIGKDFDLAIRLLLQVKPKQLVSNNLGIAQYAYEQGIEWIAGPYLNLCNSLALEALKQTLDCKGAFVSPELSLRQTKSIQCPAEFELHYSAFHPSMLMSSRQCFFHQVTGCKKDKIDAQCLPDCQKHAQIINLKDASFVLDKQKGHHNCIYDSQHFLNLNVAQDMPGKFSNVLLDLRRIKTSTQLNVLIPELIQATQDLLDGDTNKLQSLEQHIAPTMAKSYRKGI</sequence>
<evidence type="ECO:0000313" key="2">
    <source>
        <dbReference type="Proteomes" id="UP000613743"/>
    </source>
</evidence>
<proteinExistence type="predicted"/>
<organism evidence="1 2">
    <name type="scientific">Shewanella gelidii</name>
    <dbReference type="NCBI Taxonomy" id="1642821"/>
    <lineage>
        <taxon>Bacteria</taxon>
        <taxon>Pseudomonadati</taxon>
        <taxon>Pseudomonadota</taxon>
        <taxon>Gammaproteobacteria</taxon>
        <taxon>Alteromonadales</taxon>
        <taxon>Shewanellaceae</taxon>
        <taxon>Shewanella</taxon>
    </lineage>
</organism>
<dbReference type="EMBL" id="BMPZ01000005">
    <property type="protein sequence ID" value="GGI83835.1"/>
    <property type="molecule type" value="Genomic_DNA"/>
</dbReference>
<reference evidence="1" key="1">
    <citation type="journal article" date="2014" name="Int. J. Syst. Evol. Microbiol.">
        <title>Complete genome sequence of Corynebacterium casei LMG S-19264T (=DSM 44701T), isolated from a smear-ripened cheese.</title>
        <authorList>
            <consortium name="US DOE Joint Genome Institute (JGI-PGF)"/>
            <person name="Walter F."/>
            <person name="Albersmeier A."/>
            <person name="Kalinowski J."/>
            <person name="Ruckert C."/>
        </authorList>
    </citation>
    <scope>NUCLEOTIDE SEQUENCE</scope>
    <source>
        <strain evidence="1">JCM 30804</strain>
    </source>
</reference>
<reference evidence="1" key="2">
    <citation type="submission" date="2020-09" db="EMBL/GenBank/DDBJ databases">
        <authorList>
            <person name="Sun Q."/>
            <person name="Ohkuma M."/>
        </authorList>
    </citation>
    <scope>NUCLEOTIDE SEQUENCE</scope>
    <source>
        <strain evidence="1">JCM 30804</strain>
    </source>
</reference>
<name>A0A917JTU1_9GAMM</name>
<comment type="caution">
    <text evidence="1">The sequence shown here is derived from an EMBL/GenBank/DDBJ whole genome shotgun (WGS) entry which is preliminary data.</text>
</comment>
<accession>A0A917JTU1</accession>
<dbReference type="Pfam" id="PF01136">
    <property type="entry name" value="Peptidase_U32"/>
    <property type="match status" value="2"/>
</dbReference>
<dbReference type="RefSeq" id="WP_188920716.1">
    <property type="nucleotide sequence ID" value="NZ_BMPZ01000005.1"/>
</dbReference>
<dbReference type="AlphaFoldDB" id="A0A917JTU1"/>
<keyword evidence="2" id="KW-1185">Reference proteome</keyword>
<dbReference type="Proteomes" id="UP000613743">
    <property type="component" value="Unassembled WGS sequence"/>
</dbReference>
<dbReference type="PANTHER" id="PTHR30217">
    <property type="entry name" value="PEPTIDASE U32 FAMILY"/>
    <property type="match status" value="1"/>
</dbReference>
<protein>
    <submittedName>
        <fullName evidence="1">Peptidase U32</fullName>
    </submittedName>
</protein>
<gene>
    <name evidence="1" type="ORF">GCM10009332_21350</name>
</gene>